<evidence type="ECO:0008006" key="10">
    <source>
        <dbReference type="Google" id="ProtNLM"/>
    </source>
</evidence>
<sequence>MDVALSALLVFLLAGWFVLDGYALGAGILLHRLAPPGWPRRRVLTGVGQVVLATEMWLVAAGGLLAGEFPAAEHVLAAAYPAVVPGLAAWVLRDAGLWLRGRRDSARWRAGWESAYAVGSLVFAFCWGMLLGDLALGLPPAAGLTDPLLAWFPPACGAALVLVLAAHGAAVTAVRVPAAADAAVRLAHRLTVPAAVVTAVVACAAPALPAVRAHLAPPAALVLLAPAGLLAARRALTTGRRRTAVVGTAVAAAAPVLAVAGCAAPTLARLAGDSTAVGTVLLAAVPVVLVHQGLLWWLFRRPVTDATVAFF</sequence>
<protein>
    <recommendedName>
        <fullName evidence="10">Cytochrome bd terminal oxidase subunit II</fullName>
    </recommendedName>
</protein>
<feature type="transmembrane region" description="Helical" evidence="7">
    <location>
        <begin position="214"/>
        <end position="232"/>
    </location>
</feature>
<gene>
    <name evidence="8" type="ORF">Aru02nite_53910</name>
</gene>
<dbReference type="GO" id="GO:0016682">
    <property type="term" value="F:oxidoreductase activity, acting on diphenols and related substances as donors, oxygen as acceptor"/>
    <property type="evidence" value="ECO:0007669"/>
    <property type="project" value="TreeGrafter"/>
</dbReference>
<dbReference type="GO" id="GO:0005886">
    <property type="term" value="C:plasma membrane"/>
    <property type="evidence" value="ECO:0007669"/>
    <property type="project" value="UniProtKB-SubCell"/>
</dbReference>
<dbReference type="AlphaFoldDB" id="A0A8J3JDJ8"/>
<accession>A0A8J3JDJ8</accession>
<evidence type="ECO:0000256" key="5">
    <source>
        <dbReference type="ARBA" id="ARBA00022989"/>
    </source>
</evidence>
<dbReference type="InterPro" id="IPR003317">
    <property type="entry name" value="Cyt-d_oxidase_su2"/>
</dbReference>
<evidence type="ECO:0000256" key="3">
    <source>
        <dbReference type="ARBA" id="ARBA00022475"/>
    </source>
</evidence>
<evidence type="ECO:0000313" key="9">
    <source>
        <dbReference type="Proteomes" id="UP000612808"/>
    </source>
</evidence>
<dbReference type="Proteomes" id="UP000612808">
    <property type="component" value="Unassembled WGS sequence"/>
</dbReference>
<evidence type="ECO:0000256" key="4">
    <source>
        <dbReference type="ARBA" id="ARBA00022692"/>
    </source>
</evidence>
<dbReference type="GO" id="GO:0009055">
    <property type="term" value="F:electron transfer activity"/>
    <property type="evidence" value="ECO:0007669"/>
    <property type="project" value="TreeGrafter"/>
</dbReference>
<feature type="transmembrane region" description="Helical" evidence="7">
    <location>
        <begin position="186"/>
        <end position="208"/>
    </location>
</feature>
<dbReference type="Pfam" id="PF02322">
    <property type="entry name" value="Cyt_bd_oxida_II"/>
    <property type="match status" value="1"/>
</dbReference>
<feature type="transmembrane region" description="Helical" evidence="7">
    <location>
        <begin position="244"/>
        <end position="268"/>
    </location>
</feature>
<keyword evidence="9" id="KW-1185">Reference proteome</keyword>
<evidence type="ECO:0000256" key="1">
    <source>
        <dbReference type="ARBA" id="ARBA00004651"/>
    </source>
</evidence>
<keyword evidence="3" id="KW-1003">Cell membrane</keyword>
<comment type="subcellular location">
    <subcellularLocation>
        <location evidence="1">Cell membrane</location>
        <topology evidence="1">Multi-pass membrane protein</topology>
    </subcellularLocation>
</comment>
<keyword evidence="5 7" id="KW-1133">Transmembrane helix</keyword>
<dbReference type="RefSeq" id="WP_203662313.1">
    <property type="nucleotide sequence ID" value="NZ_BOMB01000031.1"/>
</dbReference>
<name>A0A8J3JDJ8_9ACTN</name>
<feature type="transmembrane region" description="Helical" evidence="7">
    <location>
        <begin position="6"/>
        <end position="31"/>
    </location>
</feature>
<dbReference type="EMBL" id="BOMB01000031">
    <property type="protein sequence ID" value="GID14502.1"/>
    <property type="molecule type" value="Genomic_DNA"/>
</dbReference>
<proteinExistence type="inferred from homology"/>
<feature type="transmembrane region" description="Helical" evidence="7">
    <location>
        <begin position="113"/>
        <end position="131"/>
    </location>
</feature>
<comment type="similarity">
    <text evidence="2">Belongs to the cytochrome ubiquinol oxidase subunit 2 family.</text>
</comment>
<keyword evidence="6 7" id="KW-0472">Membrane</keyword>
<organism evidence="8 9">
    <name type="scientific">Actinocatenispora rupis</name>
    <dbReference type="NCBI Taxonomy" id="519421"/>
    <lineage>
        <taxon>Bacteria</taxon>
        <taxon>Bacillati</taxon>
        <taxon>Actinomycetota</taxon>
        <taxon>Actinomycetes</taxon>
        <taxon>Micromonosporales</taxon>
        <taxon>Micromonosporaceae</taxon>
        <taxon>Actinocatenispora</taxon>
    </lineage>
</organism>
<keyword evidence="4 7" id="KW-0812">Transmembrane</keyword>
<feature type="transmembrane region" description="Helical" evidence="7">
    <location>
        <begin position="280"/>
        <end position="299"/>
    </location>
</feature>
<evidence type="ECO:0000256" key="2">
    <source>
        <dbReference type="ARBA" id="ARBA00007543"/>
    </source>
</evidence>
<reference evidence="8" key="1">
    <citation type="submission" date="2021-01" db="EMBL/GenBank/DDBJ databases">
        <title>Whole genome shotgun sequence of Actinocatenispora rupis NBRC 107355.</title>
        <authorList>
            <person name="Komaki H."/>
            <person name="Tamura T."/>
        </authorList>
    </citation>
    <scope>NUCLEOTIDE SEQUENCE</scope>
    <source>
        <strain evidence="8">NBRC 107355</strain>
    </source>
</reference>
<dbReference type="PANTHER" id="PTHR43141">
    <property type="entry name" value="CYTOCHROME BD2 SUBUNIT II"/>
    <property type="match status" value="1"/>
</dbReference>
<dbReference type="PANTHER" id="PTHR43141:SF4">
    <property type="entry name" value="CYTOCHROME BD2 SUBUNIT II"/>
    <property type="match status" value="1"/>
</dbReference>
<feature type="transmembrane region" description="Helical" evidence="7">
    <location>
        <begin position="151"/>
        <end position="174"/>
    </location>
</feature>
<dbReference type="GO" id="GO:0019646">
    <property type="term" value="P:aerobic electron transport chain"/>
    <property type="evidence" value="ECO:0007669"/>
    <property type="project" value="TreeGrafter"/>
</dbReference>
<evidence type="ECO:0000313" key="8">
    <source>
        <dbReference type="EMBL" id="GID14502.1"/>
    </source>
</evidence>
<evidence type="ECO:0000256" key="6">
    <source>
        <dbReference type="ARBA" id="ARBA00023136"/>
    </source>
</evidence>
<evidence type="ECO:0000256" key="7">
    <source>
        <dbReference type="SAM" id="Phobius"/>
    </source>
</evidence>
<feature type="transmembrane region" description="Helical" evidence="7">
    <location>
        <begin position="71"/>
        <end position="92"/>
    </location>
</feature>
<dbReference type="GO" id="GO:0070069">
    <property type="term" value="C:cytochrome complex"/>
    <property type="evidence" value="ECO:0007669"/>
    <property type="project" value="TreeGrafter"/>
</dbReference>
<comment type="caution">
    <text evidence="8">The sequence shown here is derived from an EMBL/GenBank/DDBJ whole genome shotgun (WGS) entry which is preliminary data.</text>
</comment>